<keyword evidence="8 10" id="KW-0386">Hypusine biosynthesis</keyword>
<dbReference type="InterPro" id="IPR004155">
    <property type="entry name" value="PBS_lyase_HEAT"/>
</dbReference>
<keyword evidence="13" id="KW-0732">Signal</keyword>
<evidence type="ECO:0000256" key="9">
    <source>
        <dbReference type="ARBA" id="ARBA00045876"/>
    </source>
</evidence>
<dbReference type="InterPro" id="IPR021133">
    <property type="entry name" value="HEAT_type_2"/>
</dbReference>
<evidence type="ECO:0000256" key="3">
    <source>
        <dbReference type="ARBA" id="ARBA00022723"/>
    </source>
</evidence>
<evidence type="ECO:0000313" key="14">
    <source>
        <dbReference type="EMBL" id="PWN30447.1"/>
    </source>
</evidence>
<keyword evidence="10" id="KW-0963">Cytoplasm</keyword>
<keyword evidence="10" id="KW-0539">Nucleus</keyword>
<dbReference type="OrthoDB" id="421002at2759"/>
<dbReference type="PANTHER" id="PTHR12697">
    <property type="entry name" value="PBS LYASE HEAT-LIKE PROTEIN"/>
    <property type="match status" value="1"/>
</dbReference>
<keyword evidence="6 10" id="KW-0408">Iron</keyword>
<evidence type="ECO:0000256" key="5">
    <source>
        <dbReference type="ARBA" id="ARBA00023002"/>
    </source>
</evidence>
<feature type="signal peptide" evidence="13">
    <location>
        <begin position="1"/>
        <end position="35"/>
    </location>
</feature>
<comment type="function">
    <text evidence="10">Catalyzes the hydroxylation of the N(6)-(4-aminobutyl)-L-lysine intermediate to form hypusine, an essential post-translational modification only found in mature eIF-5A factor.</text>
</comment>
<dbReference type="PROSITE" id="PS50077">
    <property type="entry name" value="HEAT_REPEAT"/>
    <property type="match status" value="1"/>
</dbReference>
<protein>
    <recommendedName>
        <fullName evidence="10">Deoxyhypusine hydroxylase</fullName>
        <shortName evidence="10">DOHH</shortName>
        <ecNumber evidence="10">1.14.99.29</ecNumber>
    </recommendedName>
    <alternativeName>
        <fullName evidence="10">Deoxyhypusine dioxygenase</fullName>
    </alternativeName>
    <alternativeName>
        <fullName evidence="10">Deoxyhypusine monooxygenase</fullName>
    </alternativeName>
</protein>
<feature type="binding site" evidence="10">
    <location>
        <position position="307"/>
    </location>
    <ligand>
        <name>Fe cation</name>
        <dbReference type="ChEBI" id="CHEBI:24875"/>
        <label>2</label>
    </ligand>
</feature>
<gene>
    <name evidence="10" type="primary">LIA1</name>
    <name evidence="14" type="ORF">BDZ90DRAFT_229469</name>
</gene>
<comment type="cofactor">
    <cofactor evidence="10">
        <name>Fe(2+)</name>
        <dbReference type="ChEBI" id="CHEBI:29033"/>
    </cofactor>
    <text evidence="10">Binds 2 Fe(2+) ions per subunit.</text>
</comment>
<keyword evidence="4" id="KW-0677">Repeat</keyword>
<feature type="binding site" evidence="10">
    <location>
        <position position="340"/>
    </location>
    <ligand>
        <name>Fe cation</name>
        <dbReference type="ChEBI" id="CHEBI:24875"/>
        <label>2</label>
    </ligand>
</feature>
<dbReference type="InterPro" id="IPR011989">
    <property type="entry name" value="ARM-like"/>
</dbReference>
<dbReference type="PANTHER" id="PTHR12697:SF5">
    <property type="entry name" value="DEOXYHYPUSINE HYDROXYLASE"/>
    <property type="match status" value="1"/>
</dbReference>
<accession>A0A316UYQ8</accession>
<dbReference type="Gene3D" id="1.25.10.10">
    <property type="entry name" value="Leucine-rich Repeat Variant"/>
    <property type="match status" value="2"/>
</dbReference>
<name>A0A316UYQ8_9BASI</name>
<dbReference type="HAMAP" id="MF_03101">
    <property type="entry name" value="Deoxyhypusine_hydroxylase"/>
    <property type="match status" value="1"/>
</dbReference>
<dbReference type="STRING" id="1569628.A0A316UYQ8"/>
<feature type="region of interest" description="Disordered" evidence="12">
    <location>
        <begin position="191"/>
        <end position="228"/>
    </location>
</feature>
<feature type="binding site" evidence="10">
    <location>
        <position position="341"/>
    </location>
    <ligand>
        <name>Fe cation</name>
        <dbReference type="ChEBI" id="CHEBI:24875"/>
        <label>2</label>
    </ligand>
</feature>
<comment type="pathway">
    <text evidence="2 10">Protein modification; eIF5A hypusination.</text>
</comment>
<keyword evidence="7 10" id="KW-0503">Monooxygenase</keyword>
<proteinExistence type="inferred from homology"/>
<evidence type="ECO:0000256" key="1">
    <source>
        <dbReference type="ARBA" id="ARBA00000068"/>
    </source>
</evidence>
<dbReference type="AlphaFoldDB" id="A0A316UYQ8"/>
<feature type="binding site" evidence="10">
    <location>
        <position position="112"/>
    </location>
    <ligand>
        <name>Fe cation</name>
        <dbReference type="ChEBI" id="CHEBI:24875"/>
        <label>1</label>
    </ligand>
</feature>
<feature type="binding site" evidence="10">
    <location>
        <position position="111"/>
    </location>
    <ligand>
        <name>Fe cation</name>
        <dbReference type="ChEBI" id="CHEBI:24875"/>
        <label>1</label>
    </ligand>
</feature>
<comment type="similarity">
    <text evidence="10">Belongs to the deoxyhypusine hydroxylase family.</text>
</comment>
<reference evidence="14 15" key="1">
    <citation type="journal article" date="2018" name="Mol. Biol. Evol.">
        <title>Broad Genomic Sampling Reveals a Smut Pathogenic Ancestry of the Fungal Clade Ustilaginomycotina.</title>
        <authorList>
            <person name="Kijpornyongpan T."/>
            <person name="Mondo S.J."/>
            <person name="Barry K."/>
            <person name="Sandor L."/>
            <person name="Lee J."/>
            <person name="Lipzen A."/>
            <person name="Pangilinan J."/>
            <person name="LaButti K."/>
            <person name="Hainaut M."/>
            <person name="Henrissat B."/>
            <person name="Grigoriev I.V."/>
            <person name="Spatafora J.W."/>
            <person name="Aime M.C."/>
        </authorList>
    </citation>
    <scope>NUCLEOTIDE SEQUENCE [LARGE SCALE GENOMIC DNA]</scope>
    <source>
        <strain evidence="14 15">MCA 5214</strain>
    </source>
</reference>
<evidence type="ECO:0000256" key="4">
    <source>
        <dbReference type="ARBA" id="ARBA00022737"/>
    </source>
</evidence>
<dbReference type="InterPro" id="IPR027517">
    <property type="entry name" value="Deoxyhypusine_hydroxylase"/>
</dbReference>
<dbReference type="GO" id="GO:0046872">
    <property type="term" value="F:metal ion binding"/>
    <property type="evidence" value="ECO:0007669"/>
    <property type="project" value="UniProtKB-KW"/>
</dbReference>
<evidence type="ECO:0000256" key="6">
    <source>
        <dbReference type="ARBA" id="ARBA00023004"/>
    </source>
</evidence>
<keyword evidence="15" id="KW-1185">Reference proteome</keyword>
<evidence type="ECO:0000256" key="11">
    <source>
        <dbReference type="PROSITE-ProRule" id="PRU00103"/>
    </source>
</evidence>
<dbReference type="Pfam" id="PF13646">
    <property type="entry name" value="HEAT_2"/>
    <property type="match status" value="2"/>
</dbReference>
<feature type="binding site" evidence="10">
    <location>
        <position position="308"/>
    </location>
    <ligand>
        <name>Fe cation</name>
        <dbReference type="ChEBI" id="CHEBI:24875"/>
        <label>2</label>
    </ligand>
</feature>
<feature type="chain" id="PRO_5016430411" description="Deoxyhypusine hydroxylase" evidence="13">
    <location>
        <begin position="36"/>
        <end position="408"/>
    </location>
</feature>
<evidence type="ECO:0000256" key="7">
    <source>
        <dbReference type="ARBA" id="ARBA00023033"/>
    </source>
</evidence>
<evidence type="ECO:0000256" key="13">
    <source>
        <dbReference type="SAM" id="SignalP"/>
    </source>
</evidence>
<dbReference type="UniPathway" id="UPA00354"/>
<evidence type="ECO:0000256" key="8">
    <source>
        <dbReference type="ARBA" id="ARBA00023256"/>
    </source>
</evidence>
<dbReference type="GO" id="GO:0005737">
    <property type="term" value="C:cytoplasm"/>
    <property type="evidence" value="ECO:0007669"/>
    <property type="project" value="UniProtKB-SubCell"/>
</dbReference>
<feature type="binding site" evidence="10">
    <location>
        <position position="144"/>
    </location>
    <ligand>
        <name>Fe cation</name>
        <dbReference type="ChEBI" id="CHEBI:24875"/>
        <label>1</label>
    </ligand>
</feature>
<sequence>MALHRRPLSALALLLVHPSLLTLLFTNMTVDTAQMDNTTASSSKGSAPTLTTLEATLCSPSPPTPLDAQFRALFSIKSLCTADNAPSGFMPEGIRIIGSALSSSDSALLKHELAYVLGQMQDTRAIPTLTKVLEDEAEHAMVRHEAAEAMGAIGDQGALPILEKYREDKDVSVRETCELAIRKIQYESGVKAPKSKDEENPFAPIDPAPAFPVTTSKQPGASAASTSSTELLSSIPSYRTTLLDPSQSLFDRYRAMFSLRNVVHAARRASESPSLSAVERQETLAKGGEAVLALCDSLSDKSALFRHEICFVFGELAHPACVPAMLRVLSDDKEHEMVRHEAAEALGAVVEDGEEGEGKGESLTEQVMKELKRWAEDMQAPRVVRESCVVALDEMAYNNDPSQFQPVE</sequence>
<dbReference type="EC" id="1.14.99.29" evidence="10"/>
<evidence type="ECO:0000313" key="15">
    <source>
        <dbReference type="Proteomes" id="UP000245884"/>
    </source>
</evidence>
<comment type="subcellular location">
    <subcellularLocation>
        <location evidence="10">Cytoplasm</location>
    </subcellularLocation>
    <subcellularLocation>
        <location evidence="10">Nucleus</location>
    </subcellularLocation>
</comment>
<keyword evidence="5 10" id="KW-0560">Oxidoreductase</keyword>
<dbReference type="Proteomes" id="UP000245884">
    <property type="component" value="Unassembled WGS sequence"/>
</dbReference>
<dbReference type="GO" id="GO:0019135">
    <property type="term" value="F:deoxyhypusine monooxygenase activity"/>
    <property type="evidence" value="ECO:0007669"/>
    <property type="project" value="UniProtKB-UniRule"/>
</dbReference>
<dbReference type="EMBL" id="KZ819662">
    <property type="protein sequence ID" value="PWN30447.1"/>
    <property type="molecule type" value="Genomic_DNA"/>
</dbReference>
<dbReference type="GO" id="GO:0005634">
    <property type="term" value="C:nucleus"/>
    <property type="evidence" value="ECO:0007669"/>
    <property type="project" value="UniProtKB-SubCell"/>
</dbReference>
<dbReference type="SMART" id="SM00567">
    <property type="entry name" value="EZ_HEAT"/>
    <property type="match status" value="5"/>
</dbReference>
<comment type="catalytic activity">
    <reaction evidence="1 10">
        <text>[eIF5A protein]-deoxyhypusine + AH2 + O2 = [eIF5A protein]-hypusine + A + H2O</text>
        <dbReference type="Rhea" id="RHEA:14101"/>
        <dbReference type="Rhea" id="RHEA-COMP:10144"/>
        <dbReference type="Rhea" id="RHEA-COMP:12592"/>
        <dbReference type="ChEBI" id="CHEBI:13193"/>
        <dbReference type="ChEBI" id="CHEBI:15377"/>
        <dbReference type="ChEBI" id="CHEBI:15379"/>
        <dbReference type="ChEBI" id="CHEBI:17499"/>
        <dbReference type="ChEBI" id="CHEBI:82657"/>
        <dbReference type="ChEBI" id="CHEBI:91175"/>
        <dbReference type="EC" id="1.14.99.29"/>
    </reaction>
</comment>
<evidence type="ECO:0000256" key="2">
    <source>
        <dbReference type="ARBA" id="ARBA00005041"/>
    </source>
</evidence>
<dbReference type="SUPFAM" id="SSF48371">
    <property type="entry name" value="ARM repeat"/>
    <property type="match status" value="1"/>
</dbReference>
<evidence type="ECO:0000256" key="12">
    <source>
        <dbReference type="SAM" id="MobiDB-lite"/>
    </source>
</evidence>
<feature type="repeat" description="HEAT" evidence="11">
    <location>
        <begin position="125"/>
        <end position="165"/>
    </location>
</feature>
<dbReference type="InterPro" id="IPR016024">
    <property type="entry name" value="ARM-type_fold"/>
</dbReference>
<evidence type="ECO:0000256" key="10">
    <source>
        <dbReference type="HAMAP-Rule" id="MF_03101"/>
    </source>
</evidence>
<keyword evidence="3 10" id="KW-0479">Metal-binding</keyword>
<organism evidence="14 15">
    <name type="scientific">Jaminaea rosea</name>
    <dbReference type="NCBI Taxonomy" id="1569628"/>
    <lineage>
        <taxon>Eukaryota</taxon>
        <taxon>Fungi</taxon>
        <taxon>Dikarya</taxon>
        <taxon>Basidiomycota</taxon>
        <taxon>Ustilaginomycotina</taxon>
        <taxon>Exobasidiomycetes</taxon>
        <taxon>Microstromatales</taxon>
        <taxon>Microstromatales incertae sedis</taxon>
        <taxon>Jaminaea</taxon>
    </lineage>
</organism>
<feature type="binding site" evidence="10">
    <location>
        <position position="145"/>
    </location>
    <ligand>
        <name>Fe cation</name>
        <dbReference type="ChEBI" id="CHEBI:24875"/>
        <label>1</label>
    </ligand>
</feature>
<comment type="function">
    <text evidence="9">Catalyzes the hydroxylation of the N(6)-(4-aminobutyl)-L-lysine intermediate produced by deoxyhypusine synthase/DHPS on a critical lysine of the eukaryotic translation initiation factor 5A/eIF-5A. This is the second step of the post-translational modification of that lysine into an unusual amino acid residue named hypusine. Hypusination is unique to mature eIF-5A factor and is essential for its function.</text>
</comment>